<accession>A0A221MAP3</accession>
<dbReference type="PANTHER" id="PTHR43190:SF3">
    <property type="entry name" value="N-ACETYL-D-GLUCOSAMINE KINASE"/>
    <property type="match status" value="1"/>
</dbReference>
<dbReference type="OrthoDB" id="9772633at2"/>
<dbReference type="KEGG" id="vne:CFK40_06390"/>
<dbReference type="InterPro" id="IPR043129">
    <property type="entry name" value="ATPase_NBD"/>
</dbReference>
<proteinExistence type="predicted"/>
<dbReference type="InterPro" id="IPR052519">
    <property type="entry name" value="Euk-type_GlcNAc_Kinase"/>
</dbReference>
<dbReference type="PANTHER" id="PTHR43190">
    <property type="entry name" value="N-ACETYL-D-GLUCOSAMINE KINASE"/>
    <property type="match status" value="1"/>
</dbReference>
<dbReference type="Proteomes" id="UP000204391">
    <property type="component" value="Chromosome"/>
</dbReference>
<protein>
    <recommendedName>
        <fullName evidence="1">ATPase BadF/BadG/BcrA/BcrD type domain-containing protein</fullName>
    </recommendedName>
</protein>
<evidence type="ECO:0000313" key="2">
    <source>
        <dbReference type="EMBL" id="ASN04670.1"/>
    </source>
</evidence>
<dbReference type="EMBL" id="CP022437">
    <property type="protein sequence ID" value="ASN04670.1"/>
    <property type="molecule type" value="Genomic_DNA"/>
</dbReference>
<dbReference type="CDD" id="cd24007">
    <property type="entry name" value="ASKHA_NBD_eukNAGK-like"/>
    <property type="match status" value="1"/>
</dbReference>
<gene>
    <name evidence="2" type="ORF">CFK40_06390</name>
</gene>
<name>A0A221MAP3_9BACI</name>
<dbReference type="SUPFAM" id="SSF53067">
    <property type="entry name" value="Actin-like ATPase domain"/>
    <property type="match status" value="2"/>
</dbReference>
<organism evidence="2 3">
    <name type="scientific">Virgibacillus necropolis</name>
    <dbReference type="NCBI Taxonomy" id="163877"/>
    <lineage>
        <taxon>Bacteria</taxon>
        <taxon>Bacillati</taxon>
        <taxon>Bacillota</taxon>
        <taxon>Bacilli</taxon>
        <taxon>Bacillales</taxon>
        <taxon>Bacillaceae</taxon>
        <taxon>Virgibacillus</taxon>
    </lineage>
</organism>
<keyword evidence="3" id="KW-1185">Reference proteome</keyword>
<evidence type="ECO:0000313" key="3">
    <source>
        <dbReference type="Proteomes" id="UP000204391"/>
    </source>
</evidence>
<dbReference type="InterPro" id="IPR002731">
    <property type="entry name" value="ATPase_BadF"/>
</dbReference>
<dbReference type="Pfam" id="PF01869">
    <property type="entry name" value="BcrAD_BadFG"/>
    <property type="match status" value="1"/>
</dbReference>
<reference evidence="2 3" key="1">
    <citation type="journal article" date="2003" name="Int. J. Syst. Evol. Microbiol.">
        <title>Virgibacillus carmonensis sp. nov., Virgibacillus necropolis sp. nov. and Virgibacillus picturae sp. nov., three novel species isolated from deteriorated mural paintings, transfer of the species of the genus salibacillus to Virgibacillus, as Virgibacillus marismortui comb. nov. and Virgibacillus salexigens comb. nov., and emended description of the genus Virgibacillus.</title>
        <authorList>
            <person name="Heyrman J."/>
            <person name="Logan N.A."/>
            <person name="Busse H.J."/>
            <person name="Balcaen A."/>
            <person name="Lebbe L."/>
            <person name="Rodriguez-Diaz M."/>
            <person name="Swings J."/>
            <person name="De Vos P."/>
        </authorList>
    </citation>
    <scope>NUCLEOTIDE SEQUENCE [LARGE SCALE GENOMIC DNA]</scope>
    <source>
        <strain evidence="2 3">LMG 19488</strain>
    </source>
</reference>
<feature type="domain" description="ATPase BadF/BadG/BcrA/BcrD type" evidence="1">
    <location>
        <begin position="5"/>
        <end position="298"/>
    </location>
</feature>
<sequence length="330" mass="36114">MEYVIGIDGGGTKTEALMADENGTIVASTFGGPTNPNVLTTEELYQTLEALVHDLNQQVPGQFTNVAHLFAGISGAGEKKNQEKIKRIFTRLLPTTTLIEVYPDSINALYSGTFGEPGIVQISGTGSITYGINNQLIHDRVGGWGYLFGDEGSGYDIGKQGIVAALKAFDGRGKDTILLEMLYDLFQVKDGHELIRDLYASSMPKEKIAPISQVVFKAYELHDAVAQDIVANVVDELKSSIVTLHKKLFDNKENVQLVLCGGVFSDKTILPPLIEKELKRYNTEFSIVIPEFPPVGGSLIGAYLSMNTCIDNKMITMIKDGYKKINKKSR</sequence>
<dbReference type="Gene3D" id="3.30.420.40">
    <property type="match status" value="2"/>
</dbReference>
<dbReference type="RefSeq" id="WP_089531521.1">
    <property type="nucleotide sequence ID" value="NZ_CP022437.1"/>
</dbReference>
<evidence type="ECO:0000259" key="1">
    <source>
        <dbReference type="Pfam" id="PF01869"/>
    </source>
</evidence>
<dbReference type="AlphaFoldDB" id="A0A221MAP3"/>